<proteinExistence type="predicted"/>
<name>A0A7X1XTV6_9PSED</name>
<evidence type="ECO:0000313" key="1">
    <source>
        <dbReference type="EMBL" id="MQU19472.1"/>
    </source>
</evidence>
<sequence>MLDTNPLLNTSVLPPFSMIRAEHLVPAVEHIIAKSQTTVAGIIASQTSFPTWDDLVLAMDEVKAQLEETIQMIDVLSTVHTHKAWA</sequence>
<gene>
    <name evidence="1" type="ORF">GHN41_24000</name>
</gene>
<feature type="non-terminal residue" evidence="1">
    <location>
        <position position="86"/>
    </location>
</feature>
<accession>A0A7X1XTV6</accession>
<dbReference type="AlphaFoldDB" id="A0A7X1XTV6"/>
<reference evidence="1 2" key="1">
    <citation type="submission" date="2019-10" db="EMBL/GenBank/DDBJ databases">
        <title>Evaluation of single-gene subtyping targets for Pseudomonas.</title>
        <authorList>
            <person name="Reichler S.J."/>
            <person name="Orsi R.H."/>
            <person name="Wiedmann M."/>
            <person name="Martin N.H."/>
            <person name="Murphy S.I."/>
        </authorList>
    </citation>
    <scope>NUCLEOTIDE SEQUENCE [LARGE SCALE GENOMIC DNA]</scope>
    <source>
        <strain evidence="1 2">FSL R10-1594</strain>
    </source>
</reference>
<dbReference type="SUPFAM" id="SSF55486">
    <property type="entry name" value="Metalloproteases ('zincins'), catalytic domain"/>
    <property type="match status" value="1"/>
</dbReference>
<dbReference type="Gene3D" id="1.10.1370.40">
    <property type="match status" value="1"/>
</dbReference>
<dbReference type="Proteomes" id="UP000443000">
    <property type="component" value="Unassembled WGS sequence"/>
</dbReference>
<organism evidence="1 2">
    <name type="scientific">Pseudomonas helleri</name>
    <dbReference type="NCBI Taxonomy" id="1608996"/>
    <lineage>
        <taxon>Bacteria</taxon>
        <taxon>Pseudomonadati</taxon>
        <taxon>Pseudomonadota</taxon>
        <taxon>Gammaproteobacteria</taxon>
        <taxon>Pseudomonadales</taxon>
        <taxon>Pseudomonadaceae</taxon>
        <taxon>Pseudomonas</taxon>
    </lineage>
</organism>
<evidence type="ECO:0000313" key="2">
    <source>
        <dbReference type="Proteomes" id="UP000443000"/>
    </source>
</evidence>
<protein>
    <submittedName>
        <fullName evidence="1">Oligopeptidase A</fullName>
    </submittedName>
</protein>
<comment type="caution">
    <text evidence="1">The sequence shown here is derived from an EMBL/GenBank/DDBJ whole genome shotgun (WGS) entry which is preliminary data.</text>
</comment>
<dbReference type="EMBL" id="WIVT01000147">
    <property type="protein sequence ID" value="MQU19472.1"/>
    <property type="molecule type" value="Genomic_DNA"/>
</dbReference>